<feature type="domain" description="Phosphotyrosine protein phosphatase I" evidence="2">
    <location>
        <begin position="52"/>
        <end position="223"/>
    </location>
</feature>
<comment type="caution">
    <text evidence="3">The sequence shown here is derived from an EMBL/GenBank/DDBJ whole genome shotgun (WGS) entry which is preliminary data.</text>
</comment>
<evidence type="ECO:0000313" key="3">
    <source>
        <dbReference type="EMBL" id="CAL5222441.1"/>
    </source>
</evidence>
<dbReference type="Gene3D" id="3.40.50.2300">
    <property type="match status" value="1"/>
</dbReference>
<evidence type="ECO:0000256" key="1">
    <source>
        <dbReference type="ARBA" id="ARBA00013064"/>
    </source>
</evidence>
<accession>A0ABP1FTU1</accession>
<dbReference type="Proteomes" id="UP001497392">
    <property type="component" value="Unassembled WGS sequence"/>
</dbReference>
<evidence type="ECO:0000259" key="2">
    <source>
        <dbReference type="SMART" id="SM00226"/>
    </source>
</evidence>
<organism evidence="3 4">
    <name type="scientific">Coccomyxa viridis</name>
    <dbReference type="NCBI Taxonomy" id="1274662"/>
    <lineage>
        <taxon>Eukaryota</taxon>
        <taxon>Viridiplantae</taxon>
        <taxon>Chlorophyta</taxon>
        <taxon>core chlorophytes</taxon>
        <taxon>Trebouxiophyceae</taxon>
        <taxon>Trebouxiophyceae incertae sedis</taxon>
        <taxon>Coccomyxaceae</taxon>
        <taxon>Coccomyxa</taxon>
    </lineage>
</organism>
<dbReference type="EC" id="3.1.3.48" evidence="1"/>
<sequence length="263" mass="29203">MYAFGVAAEDNDLEGESSTEQIDASSIFVDIAFRATPWDQERIEESSNRTQAQILFVSESNVCRSVLAEAVMNRLIQEKGMQAELMCESKGTREYNLGEGPEPFVQEVAQEEGLALPAGFQARQMKPETDIVAFDMVLVMDKFTAADVLREVSVFDSINSQGGYSRRVRRLGEYHPAMSAATALDAQDLDDPLYGNARDASEKEAVRAILRDITEACEGLMDFLEKLRDAEGGQDNSLRSKLTAAVQDMESVDWLVPPMLQKR</sequence>
<name>A0ABP1FTU1_9CHLO</name>
<protein>
    <recommendedName>
        <fullName evidence="1">protein-tyrosine-phosphatase</fullName>
        <ecNumber evidence="1">3.1.3.48</ecNumber>
    </recommendedName>
</protein>
<proteinExistence type="predicted"/>
<gene>
    <name evidence="3" type="primary">g4805</name>
    <name evidence="3" type="ORF">VP750_LOCUS4100</name>
</gene>
<keyword evidence="4" id="KW-1185">Reference proteome</keyword>
<reference evidence="3 4" key="1">
    <citation type="submission" date="2024-06" db="EMBL/GenBank/DDBJ databases">
        <authorList>
            <person name="Kraege A."/>
            <person name="Thomma B."/>
        </authorList>
    </citation>
    <scope>NUCLEOTIDE SEQUENCE [LARGE SCALE GENOMIC DNA]</scope>
</reference>
<dbReference type="SUPFAM" id="SSF52788">
    <property type="entry name" value="Phosphotyrosine protein phosphatases I"/>
    <property type="match status" value="1"/>
</dbReference>
<dbReference type="EMBL" id="CAXHTA020000007">
    <property type="protein sequence ID" value="CAL5222441.1"/>
    <property type="molecule type" value="Genomic_DNA"/>
</dbReference>
<dbReference type="PANTHER" id="PTHR11717:SF7">
    <property type="entry name" value="LOW MOLECULAR WEIGHT PHOSPHOTYROSINE PROTEIN PHOSPHATASE"/>
    <property type="match status" value="1"/>
</dbReference>
<evidence type="ECO:0000313" key="4">
    <source>
        <dbReference type="Proteomes" id="UP001497392"/>
    </source>
</evidence>
<dbReference type="Pfam" id="PF01451">
    <property type="entry name" value="LMWPc"/>
    <property type="match status" value="1"/>
</dbReference>
<dbReference type="PANTHER" id="PTHR11717">
    <property type="entry name" value="LOW MOLECULAR WEIGHT PROTEIN TYROSINE PHOSPHATASE"/>
    <property type="match status" value="1"/>
</dbReference>
<dbReference type="InterPro" id="IPR036196">
    <property type="entry name" value="Ptyr_pPase_sf"/>
</dbReference>
<dbReference type="InterPro" id="IPR023485">
    <property type="entry name" value="Ptyr_pPase"/>
</dbReference>
<dbReference type="InterPro" id="IPR050438">
    <property type="entry name" value="LMW_PTPase"/>
</dbReference>
<dbReference type="SMART" id="SM00226">
    <property type="entry name" value="LMWPc"/>
    <property type="match status" value="1"/>
</dbReference>